<dbReference type="GO" id="GO:0006352">
    <property type="term" value="P:DNA-templated transcription initiation"/>
    <property type="evidence" value="ECO:0007669"/>
    <property type="project" value="InterPro"/>
</dbReference>
<dbReference type="InterPro" id="IPR013249">
    <property type="entry name" value="RNA_pol_sigma70_r4_t2"/>
</dbReference>
<dbReference type="SMART" id="SM00421">
    <property type="entry name" value="HTH_LUXR"/>
    <property type="match status" value="1"/>
</dbReference>
<dbReference type="InterPro" id="IPR000792">
    <property type="entry name" value="Tscrpt_reg_LuxR_C"/>
</dbReference>
<dbReference type="GO" id="GO:0003677">
    <property type="term" value="F:DNA binding"/>
    <property type="evidence" value="ECO:0007669"/>
    <property type="project" value="InterPro"/>
</dbReference>
<comment type="caution">
    <text evidence="2">The sequence shown here is derived from an EMBL/GenBank/DDBJ whole genome shotgun (WGS) entry which is preliminary data.</text>
</comment>
<dbReference type="GO" id="GO:0016987">
    <property type="term" value="F:sigma factor activity"/>
    <property type="evidence" value="ECO:0007669"/>
    <property type="project" value="InterPro"/>
</dbReference>
<accession>A0A0F9PLS7</accession>
<dbReference type="Gene3D" id="1.10.10.10">
    <property type="entry name" value="Winged helix-like DNA-binding domain superfamily/Winged helix DNA-binding domain"/>
    <property type="match status" value="1"/>
</dbReference>
<dbReference type="InterPro" id="IPR036388">
    <property type="entry name" value="WH-like_DNA-bd_sf"/>
</dbReference>
<reference evidence="2" key="1">
    <citation type="journal article" date="2015" name="Nature">
        <title>Complex archaea that bridge the gap between prokaryotes and eukaryotes.</title>
        <authorList>
            <person name="Spang A."/>
            <person name="Saw J.H."/>
            <person name="Jorgensen S.L."/>
            <person name="Zaremba-Niedzwiedzka K."/>
            <person name="Martijn J."/>
            <person name="Lind A.E."/>
            <person name="van Eijk R."/>
            <person name="Schleper C."/>
            <person name="Guy L."/>
            <person name="Ettema T.J."/>
        </authorList>
    </citation>
    <scope>NUCLEOTIDE SEQUENCE</scope>
</reference>
<name>A0A0F9PLS7_9ZZZZ</name>
<proteinExistence type="predicted"/>
<dbReference type="SUPFAM" id="SSF46894">
    <property type="entry name" value="C-terminal effector domain of the bipartite response regulators"/>
    <property type="match status" value="1"/>
</dbReference>
<evidence type="ECO:0000259" key="1">
    <source>
        <dbReference type="SMART" id="SM00421"/>
    </source>
</evidence>
<dbReference type="EMBL" id="LAZR01002232">
    <property type="protein sequence ID" value="KKN32725.1"/>
    <property type="molecule type" value="Genomic_DNA"/>
</dbReference>
<gene>
    <name evidence="2" type="ORF">LCGC14_0811110</name>
</gene>
<dbReference type="AlphaFoldDB" id="A0A0F9PLS7"/>
<organism evidence="2">
    <name type="scientific">marine sediment metagenome</name>
    <dbReference type="NCBI Taxonomy" id="412755"/>
    <lineage>
        <taxon>unclassified sequences</taxon>
        <taxon>metagenomes</taxon>
        <taxon>ecological metagenomes</taxon>
    </lineage>
</organism>
<feature type="domain" description="HTH luxR-type" evidence="1">
    <location>
        <begin position="24"/>
        <end position="82"/>
    </location>
</feature>
<evidence type="ECO:0000313" key="2">
    <source>
        <dbReference type="EMBL" id="KKN32725.1"/>
    </source>
</evidence>
<protein>
    <recommendedName>
        <fullName evidence="1">HTH luxR-type domain-containing protein</fullName>
    </recommendedName>
</protein>
<dbReference type="Pfam" id="PF08281">
    <property type="entry name" value="Sigma70_r4_2"/>
    <property type="match status" value="1"/>
</dbReference>
<sequence length="94" mass="10914">MVTRHLPRQVTLDSQTELSLKRAWPMLSRQPRQIMYLALVKGLRNIEIAVLLGISIKTVTEQLWQAVKAANAKTGRQAYSFYAIRFNQENREEQ</sequence>
<dbReference type="InterPro" id="IPR016032">
    <property type="entry name" value="Sig_transdc_resp-reg_C-effctor"/>
</dbReference>